<gene>
    <name evidence="3" type="ORF">NAEGRDRAFT_52322</name>
</gene>
<feature type="coiled-coil region" evidence="1">
    <location>
        <begin position="327"/>
        <end position="392"/>
    </location>
</feature>
<accession>D2VUD0</accession>
<dbReference type="Proteomes" id="UP000006671">
    <property type="component" value="Unassembled WGS sequence"/>
</dbReference>
<dbReference type="GeneID" id="8855771"/>
<dbReference type="AlphaFoldDB" id="D2VUD0"/>
<feature type="compositionally biased region" description="Basic and acidic residues" evidence="2">
    <location>
        <begin position="1"/>
        <end position="24"/>
    </location>
</feature>
<proteinExistence type="predicted"/>
<sequence length="447" mass="52338">MEIEDGKAKSSQKEEVMTRLEKSSGKLQRTNEALQEQLKQERNKAEEQYQKAKQEFEQIRLAIDSCKKSTTRNDQLFALLKDGLEQKVEILQEQLAQEVEKTLNLVDDLARNEKECTKHRNMNENLSEKINELQDENKSLIQSSEKDKAELNLLNQLCEELREKNEIVQKTVQLNEDQFQMLKEQQTENLKNLEETRSWYNALISTKESLFESRKNSYQKIITVLENQIESATKNMKEQEKKSAKYKKAYLELRQKNEQLEGEIKVLTHASQDRDLLRDRVVELTKTAENEMLLTTQNMEKLMTRFGNLDEKSTQLETSELKACYERDRFAEENKELKNKVSDLNSKYETQMKLVNELTSQLKSLKKKKNDYKESSKRNQELVLELEEQVNRQNSLNSIASPIKEILTNIGNDSQQEIEDQSLCNILLSTSNQNENNQNSHHNTTTE</sequence>
<evidence type="ECO:0000313" key="4">
    <source>
        <dbReference type="Proteomes" id="UP000006671"/>
    </source>
</evidence>
<dbReference type="EMBL" id="GG738898">
    <property type="protein sequence ID" value="EFC39604.1"/>
    <property type="molecule type" value="Genomic_DNA"/>
</dbReference>
<dbReference type="InParanoid" id="D2VUD0"/>
<keyword evidence="1" id="KW-0175">Coiled coil</keyword>
<protein>
    <submittedName>
        <fullName evidence="3">Predicted protein</fullName>
    </submittedName>
</protein>
<dbReference type="OMA" id="TTHIVET"/>
<evidence type="ECO:0000313" key="3">
    <source>
        <dbReference type="EMBL" id="EFC39604.1"/>
    </source>
</evidence>
<reference evidence="3 4" key="1">
    <citation type="journal article" date="2010" name="Cell">
        <title>The genome of Naegleria gruberi illuminates early eukaryotic versatility.</title>
        <authorList>
            <person name="Fritz-Laylin L.K."/>
            <person name="Prochnik S.E."/>
            <person name="Ginger M.L."/>
            <person name="Dacks J.B."/>
            <person name="Carpenter M.L."/>
            <person name="Field M.C."/>
            <person name="Kuo A."/>
            <person name="Paredez A."/>
            <person name="Chapman J."/>
            <person name="Pham J."/>
            <person name="Shu S."/>
            <person name="Neupane R."/>
            <person name="Cipriano M."/>
            <person name="Mancuso J."/>
            <person name="Tu H."/>
            <person name="Salamov A."/>
            <person name="Lindquist E."/>
            <person name="Shapiro H."/>
            <person name="Lucas S."/>
            <person name="Grigoriev I.V."/>
            <person name="Cande W.Z."/>
            <person name="Fulton C."/>
            <person name="Rokhsar D.S."/>
            <person name="Dawson S.C."/>
        </authorList>
    </citation>
    <scope>NUCLEOTIDE SEQUENCE [LARGE SCALE GENOMIC DNA]</scope>
    <source>
        <strain evidence="3 4">NEG-M</strain>
    </source>
</reference>
<organism evidence="4">
    <name type="scientific">Naegleria gruberi</name>
    <name type="common">Amoeba</name>
    <dbReference type="NCBI Taxonomy" id="5762"/>
    <lineage>
        <taxon>Eukaryota</taxon>
        <taxon>Discoba</taxon>
        <taxon>Heterolobosea</taxon>
        <taxon>Tetramitia</taxon>
        <taxon>Eutetramitia</taxon>
        <taxon>Vahlkampfiidae</taxon>
        <taxon>Naegleria</taxon>
    </lineage>
</organism>
<evidence type="ECO:0000256" key="2">
    <source>
        <dbReference type="SAM" id="MobiDB-lite"/>
    </source>
</evidence>
<dbReference type="KEGG" id="ngr:NAEGRDRAFT_52322"/>
<keyword evidence="4" id="KW-1185">Reference proteome</keyword>
<dbReference type="RefSeq" id="XP_002672348.1">
    <property type="nucleotide sequence ID" value="XM_002672302.1"/>
</dbReference>
<dbReference type="STRING" id="5762.D2VUD0"/>
<name>D2VUD0_NAEGR</name>
<evidence type="ECO:0000256" key="1">
    <source>
        <dbReference type="SAM" id="Coils"/>
    </source>
</evidence>
<feature type="region of interest" description="Disordered" evidence="2">
    <location>
        <begin position="1"/>
        <end position="31"/>
    </location>
</feature>
<dbReference type="VEuPathDB" id="AmoebaDB:NAEGRDRAFT_52322"/>